<evidence type="ECO:0000256" key="1">
    <source>
        <dbReference type="SAM" id="MobiDB-lite"/>
    </source>
</evidence>
<reference evidence="2 3" key="1">
    <citation type="submission" date="2017-11" db="EMBL/GenBank/DDBJ databases">
        <title>De-novo sequencing of pomegranate (Punica granatum L.) genome.</title>
        <authorList>
            <person name="Akparov Z."/>
            <person name="Amiraslanov A."/>
            <person name="Hajiyeva S."/>
            <person name="Abbasov M."/>
            <person name="Kaur K."/>
            <person name="Hamwieh A."/>
            <person name="Solovyev V."/>
            <person name="Salamov A."/>
            <person name="Braich B."/>
            <person name="Kosarev P."/>
            <person name="Mahmoud A."/>
            <person name="Hajiyev E."/>
            <person name="Babayeva S."/>
            <person name="Izzatullayeva V."/>
            <person name="Mammadov A."/>
            <person name="Mammadov A."/>
            <person name="Sharifova S."/>
            <person name="Ojaghi J."/>
            <person name="Eynullazada K."/>
            <person name="Bayramov B."/>
            <person name="Abdulazimova A."/>
            <person name="Shahmuradov I."/>
        </authorList>
    </citation>
    <scope>NUCLEOTIDE SEQUENCE [LARGE SCALE GENOMIC DNA]</scope>
    <source>
        <strain evidence="3">cv. AG2017</strain>
        <tissue evidence="2">Leaf</tissue>
    </source>
</reference>
<protein>
    <submittedName>
        <fullName evidence="2">Uncharacterized protein</fullName>
    </submittedName>
</protein>
<dbReference type="Proteomes" id="UP000233551">
    <property type="component" value="Unassembled WGS sequence"/>
</dbReference>
<accession>A0A2I0HLD6</accession>
<dbReference type="AlphaFoldDB" id="A0A2I0HLD6"/>
<name>A0A2I0HLD6_PUNGR</name>
<keyword evidence="3" id="KW-1185">Reference proteome</keyword>
<dbReference type="EMBL" id="PGOL01007602">
    <property type="protein sequence ID" value="PKI32471.1"/>
    <property type="molecule type" value="Genomic_DNA"/>
</dbReference>
<feature type="region of interest" description="Disordered" evidence="1">
    <location>
        <begin position="78"/>
        <end position="98"/>
    </location>
</feature>
<evidence type="ECO:0000313" key="3">
    <source>
        <dbReference type="Proteomes" id="UP000233551"/>
    </source>
</evidence>
<evidence type="ECO:0000313" key="2">
    <source>
        <dbReference type="EMBL" id="PKI32471.1"/>
    </source>
</evidence>
<organism evidence="2 3">
    <name type="scientific">Punica granatum</name>
    <name type="common">Pomegranate</name>
    <dbReference type="NCBI Taxonomy" id="22663"/>
    <lineage>
        <taxon>Eukaryota</taxon>
        <taxon>Viridiplantae</taxon>
        <taxon>Streptophyta</taxon>
        <taxon>Embryophyta</taxon>
        <taxon>Tracheophyta</taxon>
        <taxon>Spermatophyta</taxon>
        <taxon>Magnoliopsida</taxon>
        <taxon>eudicotyledons</taxon>
        <taxon>Gunneridae</taxon>
        <taxon>Pentapetalae</taxon>
        <taxon>rosids</taxon>
        <taxon>malvids</taxon>
        <taxon>Myrtales</taxon>
        <taxon>Lythraceae</taxon>
        <taxon>Punica</taxon>
    </lineage>
</organism>
<comment type="caution">
    <text evidence="2">The sequence shown here is derived from an EMBL/GenBank/DDBJ whole genome shotgun (WGS) entry which is preliminary data.</text>
</comment>
<proteinExistence type="predicted"/>
<sequence length="114" mass="12422">MIIFFKENDYTKSTSDIKAHRRSFGGSAMSIMIEVPLDFIEPRIRRLSASSMSAGDLGSGLSPPNRLELRVGVSDQFAGRGHQSTIPAPPQRPSIPMEISDDLNGGIGVAYWQS</sequence>
<gene>
    <name evidence="2" type="ORF">CRG98_047133</name>
</gene>